<dbReference type="Proteomes" id="UP000035481">
    <property type="component" value="Unassembled WGS sequence"/>
</dbReference>
<proteinExistence type="predicted"/>
<organism evidence="1 2">
    <name type="scientific">Dyella japonica DSM 16301</name>
    <dbReference type="NCBI Taxonomy" id="1440762"/>
    <lineage>
        <taxon>Bacteria</taxon>
        <taxon>Pseudomonadati</taxon>
        <taxon>Pseudomonadota</taxon>
        <taxon>Gammaproteobacteria</taxon>
        <taxon>Lysobacterales</taxon>
        <taxon>Rhodanobacteraceae</taxon>
        <taxon>Dyella</taxon>
    </lineage>
</organism>
<reference evidence="1 2" key="1">
    <citation type="journal article" date="2015" name="Antonie Van Leeuwenhoek">
        <title>A phylogenomic and molecular marker based taxonomic framework for the order Xanthomonadales: proposal to transfer the families Algiphilaceae and Solimonadaceae to the order Nevskiales ord. nov. and to create a new family within the order Xanthomonadales, the family Rhodanobacteraceae fam. nov., containing the genus Rhodanobacter and its closest relatives.</title>
        <authorList>
            <person name="Naushad S."/>
            <person name="Adeolu M."/>
            <person name="Wong S."/>
            <person name="Sohail M."/>
            <person name="Schellhorn H.E."/>
            <person name="Gupta R.S."/>
        </authorList>
    </citation>
    <scope>NUCLEOTIDE SEQUENCE [LARGE SCALE GENOMIC DNA]</scope>
    <source>
        <strain evidence="1 2">DSM 16301</strain>
    </source>
</reference>
<protein>
    <submittedName>
        <fullName evidence="1">Uncharacterized protein</fullName>
    </submittedName>
</protein>
<dbReference type="EMBL" id="JPLA01000044">
    <property type="protein sequence ID" value="KLD62503.1"/>
    <property type="molecule type" value="Genomic_DNA"/>
</dbReference>
<evidence type="ECO:0000313" key="1">
    <source>
        <dbReference type="EMBL" id="KLD62503.1"/>
    </source>
</evidence>
<accession>A0A0G9GYU6</accession>
<dbReference type="PATRIC" id="fig|1440762.4.peg.2873"/>
<dbReference type="AlphaFoldDB" id="A0A0G9GYU6"/>
<sequence>MCLQAISDIALIIWSNGSATMSLVLAADQPTNFAIASYTGARFFHNQVTPAVCAAIWTRDYSKPLHVEEIASKHFELIAAGS</sequence>
<evidence type="ECO:0000313" key="2">
    <source>
        <dbReference type="Proteomes" id="UP000035481"/>
    </source>
</evidence>
<name>A0A0G9GYU6_9GAMM</name>
<comment type="caution">
    <text evidence="1">The sequence shown here is derived from an EMBL/GenBank/DDBJ whole genome shotgun (WGS) entry which is preliminary data.</text>
</comment>
<gene>
    <name evidence="1" type="ORF">Y882_15745</name>
</gene>